<evidence type="ECO:0000256" key="4">
    <source>
        <dbReference type="ARBA" id="ARBA00022679"/>
    </source>
</evidence>
<name>A0A226ESW9_FOLCA</name>
<sequence length="498" mass="56778">MVEFMTNWYITATLGEGAFGEVKLLHNTVTNESVALKILHFHEDATAETATTTSPTETTTTTSLQKQEAEKLIKKEVSIHQKLSHENIVKFHGSRMENNVWFLFLEYCDGGELYDRIDPDVGLIPHTLAHSFFSQIISGATYLHSLGICHRDLKPENILLSGERIKISDFGFSTMYRNEEGVERLLDTKCGTAPYLAPEVFYNSKYKAMPVDVWSVGIVLVAMLGGELPWDRADPATSPEYRSWRESTPTSTSPWNKFDLATLSFFKRLLCPLPGKRITFEQIADHAWMKKRLANKRKKDFHIPPPPLTLKRSKPNTISTTHQTLQHSPICCLSQPDPILMNSNPESLSPQKPHGNQIDMTKFSFSQPAANEILSEEVAPLSRRLVHRMTRFFVKNNSKECVKIVTGVLDEFCYQWKVFQEGRTVHVITITTVDRRKTPLVFKCTVIEVQDKGDAVLLDFRLSRGDGLEFKRHFLRIKDSLRDIELKIGAPLNWLIPF</sequence>
<dbReference type="Proteomes" id="UP000198287">
    <property type="component" value="Unassembled WGS sequence"/>
</dbReference>
<evidence type="ECO:0000256" key="1">
    <source>
        <dbReference type="ARBA" id="ARBA00010791"/>
    </source>
</evidence>
<proteinExistence type="inferred from homology"/>
<dbReference type="GO" id="GO:0035556">
    <property type="term" value="P:intracellular signal transduction"/>
    <property type="evidence" value="ECO:0007669"/>
    <property type="project" value="TreeGrafter"/>
</dbReference>
<evidence type="ECO:0000256" key="3">
    <source>
        <dbReference type="ARBA" id="ARBA00022527"/>
    </source>
</evidence>
<dbReference type="InterPro" id="IPR017441">
    <property type="entry name" value="Protein_kinase_ATP_BS"/>
</dbReference>
<dbReference type="SUPFAM" id="SSF56112">
    <property type="entry name" value="Protein kinase-like (PK-like)"/>
    <property type="match status" value="1"/>
</dbReference>
<dbReference type="Gene3D" id="3.30.310.80">
    <property type="entry name" value="Kinase associated domain 1, KA1"/>
    <property type="match status" value="1"/>
</dbReference>
<comment type="catalytic activity">
    <reaction evidence="8">
        <text>L-threonyl-[protein] + ATP = O-phospho-L-threonyl-[protein] + ADP + H(+)</text>
        <dbReference type="Rhea" id="RHEA:46608"/>
        <dbReference type="Rhea" id="RHEA-COMP:11060"/>
        <dbReference type="Rhea" id="RHEA-COMP:11605"/>
        <dbReference type="ChEBI" id="CHEBI:15378"/>
        <dbReference type="ChEBI" id="CHEBI:30013"/>
        <dbReference type="ChEBI" id="CHEBI:30616"/>
        <dbReference type="ChEBI" id="CHEBI:61977"/>
        <dbReference type="ChEBI" id="CHEBI:456216"/>
        <dbReference type="EC" id="2.7.11.1"/>
    </reaction>
</comment>
<dbReference type="EMBL" id="LNIX01000002">
    <property type="protein sequence ID" value="OXA59696.1"/>
    <property type="molecule type" value="Genomic_DNA"/>
</dbReference>
<dbReference type="GO" id="GO:0005737">
    <property type="term" value="C:cytoplasm"/>
    <property type="evidence" value="ECO:0007669"/>
    <property type="project" value="TreeGrafter"/>
</dbReference>
<evidence type="ECO:0000313" key="14">
    <source>
        <dbReference type="Proteomes" id="UP000198287"/>
    </source>
</evidence>
<dbReference type="EC" id="2.7.11.1" evidence="2"/>
<evidence type="ECO:0000259" key="12">
    <source>
        <dbReference type="PROSITE" id="PS50011"/>
    </source>
</evidence>
<protein>
    <recommendedName>
        <fullName evidence="2">non-specific serine/threonine protein kinase</fullName>
        <ecNumber evidence="2">2.7.11.1</ecNumber>
    </recommendedName>
</protein>
<feature type="domain" description="Protein kinase" evidence="12">
    <location>
        <begin position="8"/>
        <end position="289"/>
    </location>
</feature>
<dbReference type="Gene3D" id="3.30.200.20">
    <property type="entry name" value="Phosphorylase Kinase, domain 1"/>
    <property type="match status" value="1"/>
</dbReference>
<evidence type="ECO:0000256" key="11">
    <source>
        <dbReference type="RuleBase" id="RU000304"/>
    </source>
</evidence>
<evidence type="ECO:0000256" key="7">
    <source>
        <dbReference type="ARBA" id="ARBA00022840"/>
    </source>
</evidence>
<gene>
    <name evidence="13" type="ORF">Fcan01_05582</name>
</gene>
<dbReference type="InterPro" id="IPR000719">
    <property type="entry name" value="Prot_kinase_dom"/>
</dbReference>
<organism evidence="13 14">
    <name type="scientific">Folsomia candida</name>
    <name type="common">Springtail</name>
    <dbReference type="NCBI Taxonomy" id="158441"/>
    <lineage>
        <taxon>Eukaryota</taxon>
        <taxon>Metazoa</taxon>
        <taxon>Ecdysozoa</taxon>
        <taxon>Arthropoda</taxon>
        <taxon>Hexapoda</taxon>
        <taxon>Collembola</taxon>
        <taxon>Entomobryomorpha</taxon>
        <taxon>Isotomoidea</taxon>
        <taxon>Isotomidae</taxon>
        <taxon>Proisotominae</taxon>
        <taxon>Folsomia</taxon>
    </lineage>
</organism>
<dbReference type="PROSITE" id="PS50011">
    <property type="entry name" value="PROTEIN_KINASE_DOM"/>
    <property type="match status" value="1"/>
</dbReference>
<dbReference type="SMART" id="SM00220">
    <property type="entry name" value="S_TKc"/>
    <property type="match status" value="1"/>
</dbReference>
<keyword evidence="6 13" id="KW-0418">Kinase</keyword>
<keyword evidence="4" id="KW-0808">Transferase</keyword>
<dbReference type="PANTHER" id="PTHR24346:SF107">
    <property type="entry name" value="SERINE_THREONINE-PROTEIN KINASE CHK1"/>
    <property type="match status" value="1"/>
</dbReference>
<dbReference type="AlphaFoldDB" id="A0A226ESW9"/>
<evidence type="ECO:0000313" key="13">
    <source>
        <dbReference type="EMBL" id="OXA59696.1"/>
    </source>
</evidence>
<evidence type="ECO:0000256" key="5">
    <source>
        <dbReference type="ARBA" id="ARBA00022741"/>
    </source>
</evidence>
<dbReference type="PANTHER" id="PTHR24346">
    <property type="entry name" value="MAP/MICROTUBULE AFFINITY-REGULATING KINASE"/>
    <property type="match status" value="1"/>
</dbReference>
<comment type="similarity">
    <text evidence="1">Belongs to the protein kinase superfamily. CAMK Ser/Thr protein kinase family. NIM1 subfamily.</text>
</comment>
<keyword evidence="3 11" id="KW-0723">Serine/threonine-protein kinase</keyword>
<dbReference type="OMA" id="GYTCKVG"/>
<dbReference type="PROSITE" id="PS00108">
    <property type="entry name" value="PROTEIN_KINASE_ST"/>
    <property type="match status" value="1"/>
</dbReference>
<accession>A0A226ESW9</accession>
<evidence type="ECO:0000256" key="8">
    <source>
        <dbReference type="ARBA" id="ARBA00047899"/>
    </source>
</evidence>
<dbReference type="Gene3D" id="1.10.510.10">
    <property type="entry name" value="Transferase(Phosphotransferase) domain 1"/>
    <property type="match status" value="1"/>
</dbReference>
<dbReference type="InterPro" id="IPR008271">
    <property type="entry name" value="Ser/Thr_kinase_AS"/>
</dbReference>
<evidence type="ECO:0000256" key="6">
    <source>
        <dbReference type="ARBA" id="ARBA00022777"/>
    </source>
</evidence>
<evidence type="ECO:0000256" key="2">
    <source>
        <dbReference type="ARBA" id="ARBA00012513"/>
    </source>
</evidence>
<feature type="binding site" evidence="10">
    <location>
        <position position="37"/>
    </location>
    <ligand>
        <name>ATP</name>
        <dbReference type="ChEBI" id="CHEBI:30616"/>
    </ligand>
</feature>
<keyword evidence="5 10" id="KW-0547">Nucleotide-binding</keyword>
<keyword evidence="14" id="KW-1185">Reference proteome</keyword>
<reference evidence="13 14" key="1">
    <citation type="submission" date="2015-12" db="EMBL/GenBank/DDBJ databases">
        <title>The genome of Folsomia candida.</title>
        <authorList>
            <person name="Faddeeva A."/>
            <person name="Derks M.F."/>
            <person name="Anvar Y."/>
            <person name="Smit S."/>
            <person name="Van Straalen N."/>
            <person name="Roelofs D."/>
        </authorList>
    </citation>
    <scope>NUCLEOTIDE SEQUENCE [LARGE SCALE GENOMIC DNA]</scope>
    <source>
        <strain evidence="13 14">VU population</strain>
        <tissue evidence="13">Whole body</tissue>
    </source>
</reference>
<evidence type="ECO:0000256" key="10">
    <source>
        <dbReference type="PROSITE-ProRule" id="PRU10141"/>
    </source>
</evidence>
<dbReference type="GO" id="GO:0005524">
    <property type="term" value="F:ATP binding"/>
    <property type="evidence" value="ECO:0007669"/>
    <property type="project" value="UniProtKB-UniRule"/>
</dbReference>
<dbReference type="InterPro" id="IPR011009">
    <property type="entry name" value="Kinase-like_dom_sf"/>
</dbReference>
<dbReference type="OrthoDB" id="539158at2759"/>
<comment type="catalytic activity">
    <reaction evidence="9">
        <text>L-seryl-[protein] + ATP = O-phospho-L-seryl-[protein] + ADP + H(+)</text>
        <dbReference type="Rhea" id="RHEA:17989"/>
        <dbReference type="Rhea" id="RHEA-COMP:9863"/>
        <dbReference type="Rhea" id="RHEA-COMP:11604"/>
        <dbReference type="ChEBI" id="CHEBI:15378"/>
        <dbReference type="ChEBI" id="CHEBI:29999"/>
        <dbReference type="ChEBI" id="CHEBI:30616"/>
        <dbReference type="ChEBI" id="CHEBI:83421"/>
        <dbReference type="ChEBI" id="CHEBI:456216"/>
        <dbReference type="EC" id="2.7.11.1"/>
    </reaction>
</comment>
<evidence type="ECO:0000256" key="9">
    <source>
        <dbReference type="ARBA" id="ARBA00048679"/>
    </source>
</evidence>
<comment type="caution">
    <text evidence="13">The sequence shown here is derived from an EMBL/GenBank/DDBJ whole genome shotgun (WGS) entry which is preliminary data.</text>
</comment>
<dbReference type="Pfam" id="PF00069">
    <property type="entry name" value="Pkinase"/>
    <property type="match status" value="1"/>
</dbReference>
<dbReference type="STRING" id="158441.A0A226ESW9"/>
<keyword evidence="7 10" id="KW-0067">ATP-binding</keyword>
<dbReference type="PROSITE" id="PS00107">
    <property type="entry name" value="PROTEIN_KINASE_ATP"/>
    <property type="match status" value="1"/>
</dbReference>
<dbReference type="GO" id="GO:0004674">
    <property type="term" value="F:protein serine/threonine kinase activity"/>
    <property type="evidence" value="ECO:0007669"/>
    <property type="project" value="UniProtKB-KW"/>
</dbReference>